<evidence type="ECO:0000256" key="1">
    <source>
        <dbReference type="SAM" id="MobiDB-lite"/>
    </source>
</evidence>
<accession>A0ABX1VPI6</accession>
<keyword evidence="3" id="KW-1185">Reference proteome</keyword>
<name>A0ABX1VPI6_9PLAN</name>
<dbReference type="EMBL" id="WTPX01000338">
    <property type="protein sequence ID" value="NNJ28171.1"/>
    <property type="molecule type" value="Genomic_DNA"/>
</dbReference>
<dbReference type="PROSITE" id="PS51257">
    <property type="entry name" value="PROKAR_LIPOPROTEIN"/>
    <property type="match status" value="1"/>
</dbReference>
<evidence type="ECO:0000313" key="3">
    <source>
        <dbReference type="Proteomes" id="UP000609651"/>
    </source>
</evidence>
<protein>
    <recommendedName>
        <fullName evidence="4">Lipoprotein</fullName>
    </recommendedName>
</protein>
<feature type="region of interest" description="Disordered" evidence="1">
    <location>
        <begin position="155"/>
        <end position="179"/>
    </location>
</feature>
<dbReference type="Proteomes" id="UP000609651">
    <property type="component" value="Unassembled WGS sequence"/>
</dbReference>
<evidence type="ECO:0008006" key="4">
    <source>
        <dbReference type="Google" id="ProtNLM"/>
    </source>
</evidence>
<gene>
    <name evidence="2" type="ORF">LzC2_42830</name>
</gene>
<comment type="caution">
    <text evidence="2">The sequence shown here is derived from an EMBL/GenBank/DDBJ whole genome shotgun (WGS) entry which is preliminary data.</text>
</comment>
<sequence length="179" mass="19135">MSPSLRLPFAATLLLGLALTGGAIVGCGGGPRNTASAVSLGRVDAAEITDAFAYDSRRANQARRPVHSSNPDLLLGIEQWLAAMEPRWQPAKGDPRSVRFQIRLTADGRPHSTIWLDNGYVQMSDGGNRLRGARLSTQETATAAALFGLHPSELTMPELPDNRGPKPPEAGVQTMVGRR</sequence>
<dbReference type="RefSeq" id="WP_171190069.1">
    <property type="nucleotide sequence ID" value="NZ_WTPX01000338.1"/>
</dbReference>
<evidence type="ECO:0000313" key="2">
    <source>
        <dbReference type="EMBL" id="NNJ28171.1"/>
    </source>
</evidence>
<organism evidence="2 3">
    <name type="scientific">Alienimonas chondri</name>
    <dbReference type="NCBI Taxonomy" id="2681879"/>
    <lineage>
        <taxon>Bacteria</taxon>
        <taxon>Pseudomonadati</taxon>
        <taxon>Planctomycetota</taxon>
        <taxon>Planctomycetia</taxon>
        <taxon>Planctomycetales</taxon>
        <taxon>Planctomycetaceae</taxon>
        <taxon>Alienimonas</taxon>
    </lineage>
</organism>
<proteinExistence type="predicted"/>
<reference evidence="2 3" key="1">
    <citation type="journal article" date="2020" name="Syst. Appl. Microbiol.">
        <title>Alienimonas chondri sp. nov., a novel planctomycete isolated from the biofilm of the red alga Chondrus crispus.</title>
        <authorList>
            <person name="Vitorino I."/>
            <person name="Albuquerque L."/>
            <person name="Wiegand S."/>
            <person name="Kallscheuer N."/>
            <person name="da Costa M.S."/>
            <person name="Lobo-da-Cunha A."/>
            <person name="Jogler C."/>
            <person name="Lage O.M."/>
        </authorList>
    </citation>
    <scope>NUCLEOTIDE SEQUENCE [LARGE SCALE GENOMIC DNA]</scope>
    <source>
        <strain evidence="2 3">LzC2</strain>
    </source>
</reference>